<dbReference type="SUPFAM" id="SSF54427">
    <property type="entry name" value="NTF2-like"/>
    <property type="match status" value="1"/>
</dbReference>
<dbReference type="STRING" id="341036.SAMN05660649_01301"/>
<organism evidence="2 3">
    <name type="scientific">Desulfotruncus arcticus DSM 17038</name>
    <dbReference type="NCBI Taxonomy" id="1121424"/>
    <lineage>
        <taxon>Bacteria</taxon>
        <taxon>Bacillati</taxon>
        <taxon>Bacillota</taxon>
        <taxon>Clostridia</taxon>
        <taxon>Eubacteriales</taxon>
        <taxon>Desulfallaceae</taxon>
        <taxon>Desulfotruncus</taxon>
    </lineage>
</organism>
<dbReference type="InterPro" id="IPR037401">
    <property type="entry name" value="SnoaL-like"/>
</dbReference>
<protein>
    <recommendedName>
        <fullName evidence="1">SnoaL-like domain-containing protein</fullName>
    </recommendedName>
</protein>
<dbReference type="Gene3D" id="3.10.450.50">
    <property type="match status" value="1"/>
</dbReference>
<evidence type="ECO:0000259" key="1">
    <source>
        <dbReference type="Pfam" id="PF12680"/>
    </source>
</evidence>
<name>A0A1I2QPW0_9FIRM</name>
<accession>A0A1I2QPW0</accession>
<evidence type="ECO:0000313" key="2">
    <source>
        <dbReference type="EMBL" id="SFG29329.1"/>
    </source>
</evidence>
<dbReference type="AlphaFoldDB" id="A0A1I2QPW0"/>
<reference evidence="3" key="1">
    <citation type="submission" date="2016-10" db="EMBL/GenBank/DDBJ databases">
        <authorList>
            <person name="Varghese N."/>
            <person name="Submissions S."/>
        </authorList>
    </citation>
    <scope>NUCLEOTIDE SEQUENCE [LARGE SCALE GENOMIC DNA]</scope>
    <source>
        <strain evidence="3">DSM 17038</strain>
    </source>
</reference>
<feature type="domain" description="SnoaL-like" evidence="1">
    <location>
        <begin position="20"/>
        <end position="126"/>
    </location>
</feature>
<sequence length="154" mass="17434">MEISTFLEHQEKDTQNVKRVKAFYRAAKEKDSETITKLLVDDPVWSVSPGFPDGGIYRGLAEIFHSFYPSLLSRFYYFDAFPDVYIDGGDVVTVLGYYKFIKKEGESSKLVRFSHTWGIDNDGRIKGVWQVADSAQLITSNKTDATDAQSRAAD</sequence>
<proteinExistence type="predicted"/>
<evidence type="ECO:0000313" key="3">
    <source>
        <dbReference type="Proteomes" id="UP000199337"/>
    </source>
</evidence>
<dbReference type="Proteomes" id="UP000199337">
    <property type="component" value="Unassembled WGS sequence"/>
</dbReference>
<dbReference type="Pfam" id="PF12680">
    <property type="entry name" value="SnoaL_2"/>
    <property type="match status" value="1"/>
</dbReference>
<dbReference type="PANTHER" id="PTHR41252:SF1">
    <property type="entry name" value="BLR2505 PROTEIN"/>
    <property type="match status" value="1"/>
</dbReference>
<dbReference type="PANTHER" id="PTHR41252">
    <property type="entry name" value="BLR2505 PROTEIN"/>
    <property type="match status" value="1"/>
</dbReference>
<dbReference type="EMBL" id="FOOX01000003">
    <property type="protein sequence ID" value="SFG29329.1"/>
    <property type="molecule type" value="Genomic_DNA"/>
</dbReference>
<gene>
    <name evidence="2" type="ORF">SAMN05660649_01301</name>
</gene>
<keyword evidence="3" id="KW-1185">Reference proteome</keyword>
<dbReference type="InterPro" id="IPR032710">
    <property type="entry name" value="NTF2-like_dom_sf"/>
</dbReference>